<evidence type="ECO:0000313" key="2">
    <source>
        <dbReference type="Proteomes" id="UP000002668"/>
    </source>
</evidence>
<dbReference type="AlphaFoldDB" id="E5A150"/>
<protein>
    <submittedName>
        <fullName evidence="1">Uncharacterized protein</fullName>
    </submittedName>
</protein>
<dbReference type="SUPFAM" id="SSF81901">
    <property type="entry name" value="HCP-like"/>
    <property type="match status" value="2"/>
</dbReference>
<dbReference type="OrthoDB" id="5379420at2759"/>
<dbReference type="eggNOG" id="ENOG502SDB9">
    <property type="taxonomic scope" value="Eukaryota"/>
</dbReference>
<dbReference type="STRING" id="985895.E5A150"/>
<dbReference type="EMBL" id="FP929131">
    <property type="protein sequence ID" value="CBX97506.1"/>
    <property type="molecule type" value="Genomic_DNA"/>
</dbReference>
<proteinExistence type="predicted"/>
<accession>E5A150</accession>
<reference evidence="2" key="1">
    <citation type="journal article" date="2011" name="Nat. Commun.">
        <title>Effector diversification within compartments of the Leptosphaeria maculans genome affected by Repeat-Induced Point mutations.</title>
        <authorList>
            <person name="Rouxel T."/>
            <person name="Grandaubert J."/>
            <person name="Hane J.K."/>
            <person name="Hoede C."/>
            <person name="van de Wouw A.P."/>
            <person name="Couloux A."/>
            <person name="Dominguez V."/>
            <person name="Anthouard V."/>
            <person name="Bally P."/>
            <person name="Bourras S."/>
            <person name="Cozijnsen A.J."/>
            <person name="Ciuffetti L.M."/>
            <person name="Degrave A."/>
            <person name="Dilmaghani A."/>
            <person name="Duret L."/>
            <person name="Fudal I."/>
            <person name="Goodwin S.B."/>
            <person name="Gout L."/>
            <person name="Glaser N."/>
            <person name="Linglin J."/>
            <person name="Kema G.H.J."/>
            <person name="Lapalu N."/>
            <person name="Lawrence C.B."/>
            <person name="May K."/>
            <person name="Meyer M."/>
            <person name="Ollivier B."/>
            <person name="Poulain J."/>
            <person name="Schoch C.L."/>
            <person name="Simon A."/>
            <person name="Spatafora J.W."/>
            <person name="Stachowiak A."/>
            <person name="Turgeon B.G."/>
            <person name="Tyler B.M."/>
            <person name="Vincent D."/>
            <person name="Weissenbach J."/>
            <person name="Amselem J."/>
            <person name="Quesneville H."/>
            <person name="Oliver R.P."/>
            <person name="Wincker P."/>
            <person name="Balesdent M.-H."/>
            <person name="Howlett B.J."/>
        </authorList>
    </citation>
    <scope>NUCLEOTIDE SEQUENCE [LARGE SCALE GENOMIC DNA]</scope>
    <source>
        <strain evidence="2">JN3 / isolate v23.1.3 / race Av1-4-5-6-7-8</strain>
    </source>
</reference>
<dbReference type="OMA" id="IITFKIP"/>
<sequence length="384" mass="42638">MEADKANAIYNDFVAHKSRIDHKSNVLRLSKSMKPGFTSSISILTLVEYNCTIEDVADLALATYMIPDLSDPEKKRQLPPSKHKPMAGLMLQGCAHNADPLAIVHILSAIYLNMATSHATAHEIALLFPESEIAKYHSTLEDLCSKSEKIALGPDCLTLKGLFLEKRGQTEKAKEAFQLAIKRSHLQPGVGAKNPLLLPLIAPWNALGYLLASNKDPTVQAQAKTYFLLGAKEADDPLSCYEVAKYETRTSPDWLKWTSKAAASGHAQASFDLAEFYQELSKDPQPILKSSGMRKALNWLLKWRPDDAGMLAREWLQVASNLGHKPAALQLADYCESVGDYQGATEHFRRILEQPHSAAQVEAWPQIVRQAQRRLDTLRTKMPA</sequence>
<organism evidence="2">
    <name type="scientific">Leptosphaeria maculans (strain JN3 / isolate v23.1.3 / race Av1-4-5-6-7-8)</name>
    <name type="common">Blackleg fungus</name>
    <name type="synonym">Phoma lingam</name>
    <dbReference type="NCBI Taxonomy" id="985895"/>
    <lineage>
        <taxon>Eukaryota</taxon>
        <taxon>Fungi</taxon>
        <taxon>Dikarya</taxon>
        <taxon>Ascomycota</taxon>
        <taxon>Pezizomycotina</taxon>
        <taxon>Dothideomycetes</taxon>
        <taxon>Pleosporomycetidae</taxon>
        <taxon>Pleosporales</taxon>
        <taxon>Pleosporineae</taxon>
        <taxon>Leptosphaeriaceae</taxon>
        <taxon>Plenodomus</taxon>
        <taxon>Plenodomus lingam/Leptosphaeria maculans species complex</taxon>
    </lineage>
</organism>
<keyword evidence="2" id="KW-1185">Reference proteome</keyword>
<gene>
    <name evidence="1" type="ORF">LEMA_P106370.1</name>
</gene>
<name>E5A150_LEPMJ</name>
<dbReference type="Proteomes" id="UP000002668">
    <property type="component" value="Genome"/>
</dbReference>
<dbReference type="Gene3D" id="1.25.40.10">
    <property type="entry name" value="Tetratricopeptide repeat domain"/>
    <property type="match status" value="1"/>
</dbReference>
<dbReference type="InParanoid" id="E5A150"/>
<dbReference type="InterPro" id="IPR011990">
    <property type="entry name" value="TPR-like_helical_dom_sf"/>
</dbReference>
<dbReference type="HOGENOM" id="CLU_719899_0_0_1"/>
<dbReference type="VEuPathDB" id="FungiDB:LEMA_P106370.1"/>
<evidence type="ECO:0000313" key="1">
    <source>
        <dbReference type="EMBL" id="CBX97506.1"/>
    </source>
</evidence>